<dbReference type="EMBL" id="CAUWAG010000018">
    <property type="protein sequence ID" value="CAJ2510976.1"/>
    <property type="molecule type" value="Genomic_DNA"/>
</dbReference>
<gene>
    <name evidence="2" type="ORF">KHLLAP_LOCUS11444</name>
</gene>
<evidence type="ECO:0000313" key="3">
    <source>
        <dbReference type="Proteomes" id="UP001295740"/>
    </source>
</evidence>
<dbReference type="AlphaFoldDB" id="A0AAI8VN99"/>
<sequence length="96" mass="10795">MALHQRINLYAACRCRPCLRARSGPAPAPKVSAQMNEQIDSDEEANSDEKADPVETEHDDIDKSADWTCEPPDAADHDLTRSEYESDTDETMCPEW</sequence>
<proteinExistence type="predicted"/>
<keyword evidence="3" id="KW-1185">Reference proteome</keyword>
<feature type="compositionally biased region" description="Basic and acidic residues" evidence="1">
    <location>
        <begin position="47"/>
        <end position="65"/>
    </location>
</feature>
<feature type="compositionally biased region" description="Acidic residues" evidence="1">
    <location>
        <begin position="85"/>
        <end position="96"/>
    </location>
</feature>
<name>A0AAI8VN99_9PEZI</name>
<feature type="compositionally biased region" description="Basic and acidic residues" evidence="1">
    <location>
        <begin position="74"/>
        <end position="84"/>
    </location>
</feature>
<evidence type="ECO:0000313" key="2">
    <source>
        <dbReference type="EMBL" id="CAJ2510976.1"/>
    </source>
</evidence>
<organism evidence="2 3">
    <name type="scientific">Anthostomella pinea</name>
    <dbReference type="NCBI Taxonomy" id="933095"/>
    <lineage>
        <taxon>Eukaryota</taxon>
        <taxon>Fungi</taxon>
        <taxon>Dikarya</taxon>
        <taxon>Ascomycota</taxon>
        <taxon>Pezizomycotina</taxon>
        <taxon>Sordariomycetes</taxon>
        <taxon>Xylariomycetidae</taxon>
        <taxon>Xylariales</taxon>
        <taxon>Xylariaceae</taxon>
        <taxon>Anthostomella</taxon>
    </lineage>
</organism>
<comment type="caution">
    <text evidence="2">The sequence shown here is derived from an EMBL/GenBank/DDBJ whole genome shotgun (WGS) entry which is preliminary data.</text>
</comment>
<accession>A0AAI8VN99</accession>
<protein>
    <submittedName>
        <fullName evidence="2">Uu.00g066010.m01.CDS01</fullName>
    </submittedName>
</protein>
<dbReference type="Proteomes" id="UP001295740">
    <property type="component" value="Unassembled WGS sequence"/>
</dbReference>
<reference evidence="2" key="1">
    <citation type="submission" date="2023-10" db="EMBL/GenBank/DDBJ databases">
        <authorList>
            <person name="Hackl T."/>
        </authorList>
    </citation>
    <scope>NUCLEOTIDE SEQUENCE</scope>
</reference>
<feature type="region of interest" description="Disordered" evidence="1">
    <location>
        <begin position="21"/>
        <end position="96"/>
    </location>
</feature>
<evidence type="ECO:0000256" key="1">
    <source>
        <dbReference type="SAM" id="MobiDB-lite"/>
    </source>
</evidence>